<proteinExistence type="predicted"/>
<protein>
    <submittedName>
        <fullName evidence="1">Uncharacterized protein</fullName>
    </submittedName>
</protein>
<keyword evidence="2" id="KW-1185">Reference proteome</keyword>
<evidence type="ECO:0000313" key="2">
    <source>
        <dbReference type="Proteomes" id="UP000308600"/>
    </source>
</evidence>
<evidence type="ECO:0000313" key="1">
    <source>
        <dbReference type="EMBL" id="TFK69844.1"/>
    </source>
</evidence>
<dbReference type="Proteomes" id="UP000308600">
    <property type="component" value="Unassembled WGS sequence"/>
</dbReference>
<dbReference type="EMBL" id="ML208323">
    <property type="protein sequence ID" value="TFK69844.1"/>
    <property type="molecule type" value="Genomic_DNA"/>
</dbReference>
<gene>
    <name evidence="1" type="ORF">BDN72DRAFT_839892</name>
</gene>
<reference evidence="1 2" key="1">
    <citation type="journal article" date="2019" name="Nat. Ecol. Evol.">
        <title>Megaphylogeny resolves global patterns of mushroom evolution.</title>
        <authorList>
            <person name="Varga T."/>
            <person name="Krizsan K."/>
            <person name="Foldi C."/>
            <person name="Dima B."/>
            <person name="Sanchez-Garcia M."/>
            <person name="Sanchez-Ramirez S."/>
            <person name="Szollosi G.J."/>
            <person name="Szarkandi J.G."/>
            <person name="Papp V."/>
            <person name="Albert L."/>
            <person name="Andreopoulos W."/>
            <person name="Angelini C."/>
            <person name="Antonin V."/>
            <person name="Barry K.W."/>
            <person name="Bougher N.L."/>
            <person name="Buchanan P."/>
            <person name="Buyck B."/>
            <person name="Bense V."/>
            <person name="Catcheside P."/>
            <person name="Chovatia M."/>
            <person name="Cooper J."/>
            <person name="Damon W."/>
            <person name="Desjardin D."/>
            <person name="Finy P."/>
            <person name="Geml J."/>
            <person name="Haridas S."/>
            <person name="Hughes K."/>
            <person name="Justo A."/>
            <person name="Karasinski D."/>
            <person name="Kautmanova I."/>
            <person name="Kiss B."/>
            <person name="Kocsube S."/>
            <person name="Kotiranta H."/>
            <person name="LaButti K.M."/>
            <person name="Lechner B.E."/>
            <person name="Liimatainen K."/>
            <person name="Lipzen A."/>
            <person name="Lukacs Z."/>
            <person name="Mihaltcheva S."/>
            <person name="Morgado L.N."/>
            <person name="Niskanen T."/>
            <person name="Noordeloos M.E."/>
            <person name="Ohm R.A."/>
            <person name="Ortiz-Santana B."/>
            <person name="Ovrebo C."/>
            <person name="Racz N."/>
            <person name="Riley R."/>
            <person name="Savchenko A."/>
            <person name="Shiryaev A."/>
            <person name="Soop K."/>
            <person name="Spirin V."/>
            <person name="Szebenyi C."/>
            <person name="Tomsovsky M."/>
            <person name="Tulloss R.E."/>
            <person name="Uehling J."/>
            <person name="Grigoriev I.V."/>
            <person name="Vagvolgyi C."/>
            <person name="Papp T."/>
            <person name="Martin F.M."/>
            <person name="Miettinen O."/>
            <person name="Hibbett D.S."/>
            <person name="Nagy L.G."/>
        </authorList>
    </citation>
    <scope>NUCLEOTIDE SEQUENCE [LARGE SCALE GENOMIC DNA]</scope>
    <source>
        <strain evidence="1 2">NL-1719</strain>
    </source>
</reference>
<name>A0ACD3AX39_9AGAR</name>
<accession>A0ACD3AX39</accession>
<organism evidence="1 2">
    <name type="scientific">Pluteus cervinus</name>
    <dbReference type="NCBI Taxonomy" id="181527"/>
    <lineage>
        <taxon>Eukaryota</taxon>
        <taxon>Fungi</taxon>
        <taxon>Dikarya</taxon>
        <taxon>Basidiomycota</taxon>
        <taxon>Agaricomycotina</taxon>
        <taxon>Agaricomycetes</taxon>
        <taxon>Agaricomycetidae</taxon>
        <taxon>Agaricales</taxon>
        <taxon>Pluteineae</taxon>
        <taxon>Pluteaceae</taxon>
        <taxon>Pluteus</taxon>
    </lineage>
</organism>
<sequence>MPGQEPSRSPGSRPSTSTAGARKRIESDDESDGDGASRARARKKSKNDLSARARSRSSLNPNNTASTSKPKPRPKPKTSASMSPFVPLDDNQAKSSKQKERERERGDAQRRGRRLTPHITVSDDDEDDDEPQIRRPPSKKDRQKEKGRGKGKGKEPAHTHMDSDPEEDVDDVDHDHNEHQLEVATLLVRELSGDLPPFSDWTNWVVDHDKEKIYLYGGCLPGDEDNEPRSDFYMLDVSGQDLVWRNLNEALRFRCIDPFSSRNGRRDFPALRHPGMTLCTINGRKYIFLFGGYSEEHDRVVSDLIAVDIEKLEWWVVNIEGGPAKARMDPAIAVINNTLYVFGGRSDFWKTSEIFSTLCVAEYHVGKKSWMWTKLEEEYDQRVPQMGFGMVVVPFPEERQILLLPGRRSMQAPINLTQQRSFYFDIEAFEVKPVRIPGEFPGHLLWYDAFSLKYRGNSRHLSSPSTSNTPSPKLPVLLGGWVSYNSRELTPELWQCNLRSPGAGISCLDVKDTLYDLDLDLQIFLVCNGRAFLLGYEHPGEEDYQHPPEDSKWNISVEIEFA</sequence>